<keyword evidence="7" id="KW-1185">Reference proteome</keyword>
<dbReference type="GeneID" id="8098286"/>
<evidence type="ECO:0000313" key="7">
    <source>
        <dbReference type="Proteomes" id="UP000001745"/>
    </source>
</evidence>
<accession>B8MQY2</accession>
<dbReference type="EC" id="3.1.1.-" evidence="5"/>
<evidence type="ECO:0000256" key="4">
    <source>
        <dbReference type="ARBA" id="ARBA00023157"/>
    </source>
</evidence>
<dbReference type="OrthoDB" id="3039123at2759"/>
<dbReference type="RefSeq" id="XP_002486928.1">
    <property type="nucleotide sequence ID" value="XM_002486883.1"/>
</dbReference>
<evidence type="ECO:0000256" key="5">
    <source>
        <dbReference type="RuleBase" id="RU361238"/>
    </source>
</evidence>
<name>B8MQY2_TALSN</name>
<comment type="similarity">
    <text evidence="5">Belongs to the tannase family.</text>
</comment>
<dbReference type="Proteomes" id="UP000001745">
    <property type="component" value="Unassembled WGS sequence"/>
</dbReference>
<dbReference type="InParanoid" id="B8MQY2"/>
<dbReference type="Pfam" id="PF07519">
    <property type="entry name" value="Tannase"/>
    <property type="match status" value="2"/>
</dbReference>
<sequence length="302" mass="33945">MHGSVMLAKVLTEVYYGKMPGYNYYSGCSTGGRQGLKEVEIYHEDSMELLPEHRLGGQHICKYGLEGFLCKGSSSSSSADCLSAAQLHTLYDIYNDYVDINQTFVFPHLLPGRESQWAEVIINSSNSPLGYEYVQYFLGMGPQWSPNQFDYSIRKGGKLLMYHGMADGFNPTETSIASSMCRAFSIYPFRILNLYDRHCRGSPDSMHAPWYFAGPNQASHPSSSLHSVPWYADAQHDILLALIECVGKGVATDSITATTCHNDTTQSEVYRQRPLCVYPKKAFYKGHGDPDLAKNWECRDLY</sequence>
<evidence type="ECO:0000256" key="2">
    <source>
        <dbReference type="ARBA" id="ARBA00022729"/>
    </source>
</evidence>
<dbReference type="HOGENOM" id="CLU_014819_0_0_1"/>
<dbReference type="OMA" id="MELLPEH"/>
<reference evidence="7" key="1">
    <citation type="journal article" date="2015" name="Genome Announc.">
        <title>Genome sequence of the AIDS-associated pathogen Penicillium marneffei (ATCC18224) and its near taxonomic relative Talaromyces stipitatus (ATCC10500).</title>
        <authorList>
            <person name="Nierman W.C."/>
            <person name="Fedorova-Abrams N.D."/>
            <person name="Andrianopoulos A."/>
        </authorList>
    </citation>
    <scope>NUCLEOTIDE SEQUENCE [LARGE SCALE GENOMIC DNA]</scope>
    <source>
        <strain evidence="7">ATCC 10500 / CBS 375.48 / QM 6759 / NRRL 1006</strain>
    </source>
</reference>
<dbReference type="PANTHER" id="PTHR33938">
    <property type="entry name" value="FERULOYL ESTERASE B-RELATED"/>
    <property type="match status" value="1"/>
</dbReference>
<protein>
    <recommendedName>
        <fullName evidence="5">Carboxylic ester hydrolase</fullName>
        <ecNumber evidence="5">3.1.1.-</ecNumber>
    </recommendedName>
</protein>
<evidence type="ECO:0000313" key="6">
    <source>
        <dbReference type="EMBL" id="EED12817.1"/>
    </source>
</evidence>
<keyword evidence="1" id="KW-0719">Serine esterase</keyword>
<keyword evidence="2" id="KW-0732">Signal</keyword>
<dbReference type="EMBL" id="EQ962659">
    <property type="protein sequence ID" value="EED12817.1"/>
    <property type="molecule type" value="Genomic_DNA"/>
</dbReference>
<evidence type="ECO:0000256" key="3">
    <source>
        <dbReference type="ARBA" id="ARBA00022801"/>
    </source>
</evidence>
<proteinExistence type="inferred from homology"/>
<dbReference type="InterPro" id="IPR011118">
    <property type="entry name" value="Tannase/feruloyl_esterase"/>
</dbReference>
<dbReference type="STRING" id="441959.B8MQY2"/>
<dbReference type="PANTHER" id="PTHR33938:SF2">
    <property type="entry name" value="CARBOXYLIC ESTER HYDROLASE"/>
    <property type="match status" value="1"/>
</dbReference>
<dbReference type="PhylomeDB" id="B8MQY2"/>
<gene>
    <name evidence="6" type="ORF">TSTA_053350</name>
</gene>
<organism evidence="6 7">
    <name type="scientific">Talaromyces stipitatus (strain ATCC 10500 / CBS 375.48 / QM 6759 / NRRL 1006)</name>
    <name type="common">Penicillium stipitatum</name>
    <dbReference type="NCBI Taxonomy" id="441959"/>
    <lineage>
        <taxon>Eukaryota</taxon>
        <taxon>Fungi</taxon>
        <taxon>Dikarya</taxon>
        <taxon>Ascomycota</taxon>
        <taxon>Pezizomycotina</taxon>
        <taxon>Eurotiomycetes</taxon>
        <taxon>Eurotiomycetidae</taxon>
        <taxon>Eurotiales</taxon>
        <taxon>Trichocomaceae</taxon>
        <taxon>Talaromyces</taxon>
        <taxon>Talaromyces sect. Talaromyces</taxon>
    </lineage>
</organism>
<dbReference type="AlphaFoldDB" id="B8MQY2"/>
<dbReference type="GO" id="GO:0052689">
    <property type="term" value="F:carboxylic ester hydrolase activity"/>
    <property type="evidence" value="ECO:0007669"/>
    <property type="project" value="UniProtKB-KW"/>
</dbReference>
<keyword evidence="3 5" id="KW-0378">Hydrolase</keyword>
<dbReference type="eggNOG" id="ENOG502QPXZ">
    <property type="taxonomic scope" value="Eukaryota"/>
</dbReference>
<dbReference type="VEuPathDB" id="FungiDB:TSTA_053350"/>
<evidence type="ECO:0000256" key="1">
    <source>
        <dbReference type="ARBA" id="ARBA00022487"/>
    </source>
</evidence>
<keyword evidence="4" id="KW-1015">Disulfide bond</keyword>